<reference evidence="2" key="1">
    <citation type="journal article" date="2014" name="Int. J. Syst. Evol. Microbiol.">
        <title>Complete genome sequence of Corynebacterium casei LMG S-19264T (=DSM 44701T), isolated from a smear-ripened cheese.</title>
        <authorList>
            <consortium name="US DOE Joint Genome Institute (JGI-PGF)"/>
            <person name="Walter F."/>
            <person name="Albersmeier A."/>
            <person name="Kalinowski J."/>
            <person name="Ruckert C."/>
        </authorList>
    </citation>
    <scope>NUCLEOTIDE SEQUENCE</scope>
    <source>
        <strain evidence="2">JCM 4646</strain>
    </source>
</reference>
<dbReference type="EMBL" id="BNBO01000028">
    <property type="protein sequence ID" value="GHH76119.1"/>
    <property type="molecule type" value="Genomic_DNA"/>
</dbReference>
<dbReference type="AlphaFoldDB" id="A0A919KXU4"/>
<protein>
    <recommendedName>
        <fullName evidence="4">GAP family protein</fullName>
    </recommendedName>
</protein>
<keyword evidence="1" id="KW-1133">Transmembrane helix</keyword>
<dbReference type="InterPro" id="IPR021315">
    <property type="entry name" value="Gap/Sap"/>
</dbReference>
<feature type="transmembrane region" description="Helical" evidence="1">
    <location>
        <begin position="6"/>
        <end position="26"/>
    </location>
</feature>
<keyword evidence="1" id="KW-0472">Membrane</keyword>
<organism evidence="2 3">
    <name type="scientific">Kitasatospora indigofera</name>
    <dbReference type="NCBI Taxonomy" id="67307"/>
    <lineage>
        <taxon>Bacteria</taxon>
        <taxon>Bacillati</taxon>
        <taxon>Actinomycetota</taxon>
        <taxon>Actinomycetes</taxon>
        <taxon>Kitasatosporales</taxon>
        <taxon>Streptomycetaceae</taxon>
        <taxon>Kitasatospora</taxon>
    </lineage>
</organism>
<feature type="transmembrane region" description="Helical" evidence="1">
    <location>
        <begin position="38"/>
        <end position="58"/>
    </location>
</feature>
<evidence type="ECO:0000256" key="1">
    <source>
        <dbReference type="SAM" id="Phobius"/>
    </source>
</evidence>
<dbReference type="Proteomes" id="UP000617734">
    <property type="component" value="Unassembled WGS sequence"/>
</dbReference>
<sequence length="214" mass="22531">MVLDLLLIGTGITLGPLHNSAFILLLSSERGVRKGLAFILAWLASLVLVIAGVLALTGGTPPGRHTAPSAAAEAVKLSIGVALVVYGELRRRRPRGTRRQPKWMTRVDSISVWTAAGLAFLLQPWGLVGAGAATVVQANLSDAATVALLFGYCVLASASLLVMELYTAFSPEAAGAALGRMRLWVDGHQEQAIVLICLLVGLWLTANSIDQLVN</sequence>
<evidence type="ECO:0000313" key="2">
    <source>
        <dbReference type="EMBL" id="GHH76119.1"/>
    </source>
</evidence>
<comment type="caution">
    <text evidence="2">The sequence shown here is derived from an EMBL/GenBank/DDBJ whole genome shotgun (WGS) entry which is preliminary data.</text>
</comment>
<gene>
    <name evidence="2" type="ORF">GCM10018781_46590</name>
</gene>
<accession>A0A919KXU4</accession>
<reference evidence="2" key="2">
    <citation type="submission" date="2020-09" db="EMBL/GenBank/DDBJ databases">
        <authorList>
            <person name="Sun Q."/>
            <person name="Ohkuma M."/>
        </authorList>
    </citation>
    <scope>NUCLEOTIDE SEQUENCE</scope>
    <source>
        <strain evidence="2">JCM 4646</strain>
    </source>
</reference>
<keyword evidence="1" id="KW-0812">Transmembrane</keyword>
<name>A0A919KXU4_9ACTN</name>
<feature type="transmembrane region" description="Helical" evidence="1">
    <location>
        <begin position="147"/>
        <end position="169"/>
    </location>
</feature>
<dbReference type="Pfam" id="PF11139">
    <property type="entry name" value="SfLAP"/>
    <property type="match status" value="1"/>
</dbReference>
<evidence type="ECO:0000313" key="3">
    <source>
        <dbReference type="Proteomes" id="UP000617734"/>
    </source>
</evidence>
<dbReference type="GeneID" id="95355041"/>
<keyword evidence="3" id="KW-1185">Reference proteome</keyword>
<feature type="transmembrane region" description="Helical" evidence="1">
    <location>
        <begin position="110"/>
        <end position="135"/>
    </location>
</feature>
<proteinExistence type="predicted"/>
<feature type="transmembrane region" description="Helical" evidence="1">
    <location>
        <begin position="190"/>
        <end position="209"/>
    </location>
</feature>
<feature type="transmembrane region" description="Helical" evidence="1">
    <location>
        <begin position="70"/>
        <end position="89"/>
    </location>
</feature>
<dbReference type="RefSeq" id="WP_190212837.1">
    <property type="nucleotide sequence ID" value="NZ_BNBO01000028.1"/>
</dbReference>
<evidence type="ECO:0008006" key="4">
    <source>
        <dbReference type="Google" id="ProtNLM"/>
    </source>
</evidence>